<evidence type="ECO:0000313" key="8">
    <source>
        <dbReference type="Proteomes" id="UP000002734"/>
    </source>
</evidence>
<proteinExistence type="predicted"/>
<evidence type="ECO:0000259" key="6">
    <source>
        <dbReference type="PROSITE" id="PS51186"/>
    </source>
</evidence>
<dbReference type="GO" id="GO:0003700">
    <property type="term" value="F:DNA-binding transcription factor activity"/>
    <property type="evidence" value="ECO:0007669"/>
    <property type="project" value="InterPro"/>
</dbReference>
<dbReference type="GO" id="GO:0003677">
    <property type="term" value="F:DNA binding"/>
    <property type="evidence" value="ECO:0007669"/>
    <property type="project" value="UniProtKB-KW"/>
</dbReference>
<dbReference type="SUPFAM" id="SSF46785">
    <property type="entry name" value="Winged helix' DNA-binding domain"/>
    <property type="match status" value="1"/>
</dbReference>
<dbReference type="PROSITE" id="PS51186">
    <property type="entry name" value="GNAT"/>
    <property type="match status" value="1"/>
</dbReference>
<keyword evidence="2" id="KW-0805">Transcription regulation</keyword>
<dbReference type="KEGG" id="dda:Dd703_2189"/>
<dbReference type="PROSITE" id="PS50995">
    <property type="entry name" value="HTH_MARR_2"/>
    <property type="match status" value="1"/>
</dbReference>
<dbReference type="Pfam" id="PF12802">
    <property type="entry name" value="MarR_2"/>
    <property type="match status" value="1"/>
</dbReference>
<protein>
    <submittedName>
        <fullName evidence="7">Transcriptional regulator, MarR family with acetyltransferase activity</fullName>
    </submittedName>
</protein>
<evidence type="ECO:0000256" key="4">
    <source>
        <dbReference type="ARBA" id="ARBA00023163"/>
    </source>
</evidence>
<dbReference type="eggNOG" id="COG1846">
    <property type="taxonomic scope" value="Bacteria"/>
</dbReference>
<keyword evidence="1" id="KW-0808">Transferase</keyword>
<evidence type="ECO:0000256" key="3">
    <source>
        <dbReference type="ARBA" id="ARBA00023125"/>
    </source>
</evidence>
<dbReference type="AlphaFoldDB" id="C6C7N4"/>
<keyword evidence="3" id="KW-0238">DNA-binding</keyword>
<evidence type="ECO:0000313" key="7">
    <source>
        <dbReference type="EMBL" id="ACS85976.1"/>
    </source>
</evidence>
<dbReference type="SMART" id="SM00347">
    <property type="entry name" value="HTH_MARR"/>
    <property type="match status" value="1"/>
</dbReference>
<dbReference type="Proteomes" id="UP000002734">
    <property type="component" value="Chromosome"/>
</dbReference>
<dbReference type="Gene3D" id="3.40.630.30">
    <property type="match status" value="1"/>
</dbReference>
<evidence type="ECO:0000259" key="5">
    <source>
        <dbReference type="PROSITE" id="PS50995"/>
    </source>
</evidence>
<keyword evidence="8" id="KW-1185">Reference proteome</keyword>
<dbReference type="InterPro" id="IPR023187">
    <property type="entry name" value="Tscrpt_reg_MarR-type_CS"/>
</dbReference>
<dbReference type="InterPro" id="IPR036388">
    <property type="entry name" value="WH-like_DNA-bd_sf"/>
</dbReference>
<dbReference type="Gene3D" id="1.10.10.10">
    <property type="entry name" value="Winged helix-like DNA-binding domain superfamily/Winged helix DNA-binding domain"/>
    <property type="match status" value="1"/>
</dbReference>
<dbReference type="STRING" id="579405.Dd703_2189"/>
<dbReference type="InterPro" id="IPR000182">
    <property type="entry name" value="GNAT_dom"/>
</dbReference>
<accession>C6C7N4</accession>
<sequence length="325" mass="34980">MQLFGVAMTDISPDLLITPIREASRRLVRELGFMKPSLADTTMPPSFVHALIEIGASEGLTASVLCERLNLEKSTVSRMVSKLVAAGLVQDSAQEDDGRCKPLSLTDAGEQVLEGINAFAKGQVSSALNRLTPAAQRSIVTGLNHYAGALEACRTGVNAALPAVSIVAGYRPGLIGRVVEMHASYYTRAVGFGAFFESKVAAGLADFMPRLTQGGNAVWLALDGERIIGSVAIDTEDLGEGRAHLRWFIVEDGWRGAGVGRRLLAEAVAHCDHLKLAETHLWTLRGLDAALRLYEQAGFQLAEEYAGQQWGAEMVEQRLVRALPQ</sequence>
<dbReference type="InterPro" id="IPR000835">
    <property type="entry name" value="HTH_MarR-typ"/>
</dbReference>
<feature type="domain" description="HTH marR-type" evidence="5">
    <location>
        <begin position="13"/>
        <end position="148"/>
    </location>
</feature>
<dbReference type="InterPro" id="IPR011991">
    <property type="entry name" value="ArsR-like_HTH"/>
</dbReference>
<dbReference type="EMBL" id="CP001654">
    <property type="protein sequence ID" value="ACS85976.1"/>
    <property type="molecule type" value="Genomic_DNA"/>
</dbReference>
<name>C6C7N4_MUSP7</name>
<dbReference type="InterPro" id="IPR016181">
    <property type="entry name" value="Acyl_CoA_acyltransferase"/>
</dbReference>
<evidence type="ECO:0000256" key="1">
    <source>
        <dbReference type="ARBA" id="ARBA00022679"/>
    </source>
</evidence>
<dbReference type="Pfam" id="PF13508">
    <property type="entry name" value="Acetyltransf_7"/>
    <property type="match status" value="1"/>
</dbReference>
<organism evidence="7 8">
    <name type="scientific">Musicola paradisiaca (strain Ech703)</name>
    <name type="common">Dickeya paradisiaca</name>
    <name type="synonym">Dickeya dadantii</name>
    <dbReference type="NCBI Taxonomy" id="579405"/>
    <lineage>
        <taxon>Bacteria</taxon>
        <taxon>Pseudomonadati</taxon>
        <taxon>Pseudomonadota</taxon>
        <taxon>Gammaproteobacteria</taxon>
        <taxon>Enterobacterales</taxon>
        <taxon>Pectobacteriaceae</taxon>
        <taxon>Musicola</taxon>
    </lineage>
</organism>
<dbReference type="SUPFAM" id="SSF55729">
    <property type="entry name" value="Acyl-CoA N-acyltransferases (Nat)"/>
    <property type="match status" value="1"/>
</dbReference>
<dbReference type="CDD" id="cd04301">
    <property type="entry name" value="NAT_SF"/>
    <property type="match status" value="1"/>
</dbReference>
<dbReference type="PANTHER" id="PTHR13947:SF37">
    <property type="entry name" value="LD18367P"/>
    <property type="match status" value="1"/>
</dbReference>
<dbReference type="HOGENOM" id="CLU_065219_0_1_6"/>
<dbReference type="PROSITE" id="PS01117">
    <property type="entry name" value="HTH_MARR_1"/>
    <property type="match status" value="1"/>
</dbReference>
<dbReference type="CDD" id="cd00090">
    <property type="entry name" value="HTH_ARSR"/>
    <property type="match status" value="1"/>
</dbReference>
<reference evidence="7" key="1">
    <citation type="submission" date="2009-06" db="EMBL/GenBank/DDBJ databases">
        <title>Complete sequence of Dickeya dadantii Ech703.</title>
        <authorList>
            <consortium name="US DOE Joint Genome Institute"/>
            <person name="Lucas S."/>
            <person name="Copeland A."/>
            <person name="Lapidus A."/>
            <person name="Glavina del Rio T."/>
            <person name="Dalin E."/>
            <person name="Tice H."/>
            <person name="Bruce D."/>
            <person name="Goodwin L."/>
            <person name="Pitluck S."/>
            <person name="Chertkov O."/>
            <person name="Brettin T."/>
            <person name="Detter J.C."/>
            <person name="Han C."/>
            <person name="Larimer F."/>
            <person name="Land M."/>
            <person name="Hauser L."/>
            <person name="Kyrpides N."/>
            <person name="Mikhailova N."/>
            <person name="Balakrishnan V."/>
            <person name="Glasner J."/>
            <person name="Perna N.T."/>
        </authorList>
    </citation>
    <scope>NUCLEOTIDE SEQUENCE [LARGE SCALE GENOMIC DNA]</scope>
    <source>
        <strain evidence="7">Ech703</strain>
    </source>
</reference>
<dbReference type="GO" id="GO:0008080">
    <property type="term" value="F:N-acetyltransferase activity"/>
    <property type="evidence" value="ECO:0007669"/>
    <property type="project" value="InterPro"/>
</dbReference>
<dbReference type="PANTHER" id="PTHR13947">
    <property type="entry name" value="GNAT FAMILY N-ACETYLTRANSFERASE"/>
    <property type="match status" value="1"/>
</dbReference>
<dbReference type="InterPro" id="IPR036390">
    <property type="entry name" value="WH_DNA-bd_sf"/>
</dbReference>
<evidence type="ECO:0000256" key="2">
    <source>
        <dbReference type="ARBA" id="ARBA00023015"/>
    </source>
</evidence>
<keyword evidence="4" id="KW-0804">Transcription</keyword>
<feature type="domain" description="N-acetyltransferase" evidence="6">
    <location>
        <begin position="165"/>
        <end position="321"/>
    </location>
</feature>
<dbReference type="InterPro" id="IPR050769">
    <property type="entry name" value="NAT_camello-type"/>
</dbReference>
<gene>
    <name evidence="7" type="ordered locus">Dd703_2189</name>
</gene>